<dbReference type="Proteomes" id="UP001597111">
    <property type="component" value="Unassembled WGS sequence"/>
</dbReference>
<keyword evidence="2" id="KW-1185">Reference proteome</keyword>
<sequence>MQAFVVQPQAVPIDIQHWQQARRNDSCKLAVLAFRLGFVAVVDRRPNPLADRFLPILEFLVGPKLVIGQDVRPGDGWASVVGLAH</sequence>
<accession>A0ABD6B5Z0</accession>
<evidence type="ECO:0000313" key="2">
    <source>
        <dbReference type="Proteomes" id="UP001597111"/>
    </source>
</evidence>
<gene>
    <name evidence="1" type="ORF">ACFR9S_06925</name>
</gene>
<dbReference type="EMBL" id="JBHUDH010000060">
    <property type="protein sequence ID" value="MFD1526035.1"/>
    <property type="molecule type" value="Genomic_DNA"/>
</dbReference>
<organism evidence="1 2">
    <name type="scientific">Halolamina salina</name>
    <dbReference type="NCBI Taxonomy" id="1220023"/>
    <lineage>
        <taxon>Archaea</taxon>
        <taxon>Methanobacteriati</taxon>
        <taxon>Methanobacteriota</taxon>
        <taxon>Stenosarchaea group</taxon>
        <taxon>Halobacteria</taxon>
        <taxon>Halobacteriales</taxon>
        <taxon>Haloferacaceae</taxon>
    </lineage>
</organism>
<dbReference type="AlphaFoldDB" id="A0ABD6B5Z0"/>
<protein>
    <recommendedName>
        <fullName evidence="3">Transposase</fullName>
    </recommendedName>
</protein>
<name>A0ABD6B5Z0_9EURY</name>
<evidence type="ECO:0000313" key="1">
    <source>
        <dbReference type="EMBL" id="MFD1526035.1"/>
    </source>
</evidence>
<proteinExistence type="predicted"/>
<evidence type="ECO:0008006" key="3">
    <source>
        <dbReference type="Google" id="ProtNLM"/>
    </source>
</evidence>
<comment type="caution">
    <text evidence="1">The sequence shown here is derived from an EMBL/GenBank/DDBJ whole genome shotgun (WGS) entry which is preliminary data.</text>
</comment>
<reference evidence="1 2" key="1">
    <citation type="journal article" date="2019" name="Int. J. Syst. Evol. Microbiol.">
        <title>The Global Catalogue of Microorganisms (GCM) 10K type strain sequencing project: providing services to taxonomists for standard genome sequencing and annotation.</title>
        <authorList>
            <consortium name="The Broad Institute Genomics Platform"/>
            <consortium name="The Broad Institute Genome Sequencing Center for Infectious Disease"/>
            <person name="Wu L."/>
            <person name="Ma J."/>
        </authorList>
    </citation>
    <scope>NUCLEOTIDE SEQUENCE [LARGE SCALE GENOMIC DNA]</scope>
    <source>
        <strain evidence="1 2">CGMCC 1.12285</strain>
    </source>
</reference>